<sequence>MGPGRAATAPPPAAEAPRPKPILRRPIAIAPGRRFYPFGDLTDKKPKKFNNRIIISCETNLLDSSVRGAAGADTRHPSPRTHTPKILTLRPYPIPPAARAEGWRRRISPPVYAVPLLPAPLTPSAPVLRSIFR</sequence>
<evidence type="ECO:0000313" key="3">
    <source>
        <dbReference type="Proteomes" id="UP000625711"/>
    </source>
</evidence>
<accession>A0A834I199</accession>
<organism evidence="2 3">
    <name type="scientific">Rhynchophorus ferrugineus</name>
    <name type="common">Red palm weevil</name>
    <name type="synonym">Curculio ferrugineus</name>
    <dbReference type="NCBI Taxonomy" id="354439"/>
    <lineage>
        <taxon>Eukaryota</taxon>
        <taxon>Metazoa</taxon>
        <taxon>Ecdysozoa</taxon>
        <taxon>Arthropoda</taxon>
        <taxon>Hexapoda</taxon>
        <taxon>Insecta</taxon>
        <taxon>Pterygota</taxon>
        <taxon>Neoptera</taxon>
        <taxon>Endopterygota</taxon>
        <taxon>Coleoptera</taxon>
        <taxon>Polyphaga</taxon>
        <taxon>Cucujiformia</taxon>
        <taxon>Curculionidae</taxon>
        <taxon>Dryophthorinae</taxon>
        <taxon>Rhynchophorus</taxon>
    </lineage>
</organism>
<protein>
    <submittedName>
        <fullName evidence="2">Uncharacterized protein</fullName>
    </submittedName>
</protein>
<evidence type="ECO:0000313" key="2">
    <source>
        <dbReference type="EMBL" id="KAF7270873.1"/>
    </source>
</evidence>
<name>A0A834I199_RHYFE</name>
<comment type="caution">
    <text evidence="2">The sequence shown here is derived from an EMBL/GenBank/DDBJ whole genome shotgun (WGS) entry which is preliminary data.</text>
</comment>
<dbReference type="Proteomes" id="UP000625711">
    <property type="component" value="Unassembled WGS sequence"/>
</dbReference>
<feature type="region of interest" description="Disordered" evidence="1">
    <location>
        <begin position="68"/>
        <end position="93"/>
    </location>
</feature>
<feature type="region of interest" description="Disordered" evidence="1">
    <location>
        <begin position="1"/>
        <end position="23"/>
    </location>
</feature>
<reference evidence="2" key="1">
    <citation type="submission" date="2020-08" db="EMBL/GenBank/DDBJ databases">
        <title>Genome sequencing and assembly of the red palm weevil Rhynchophorus ferrugineus.</title>
        <authorList>
            <person name="Dias G.B."/>
            <person name="Bergman C.M."/>
            <person name="Manee M."/>
        </authorList>
    </citation>
    <scope>NUCLEOTIDE SEQUENCE</scope>
    <source>
        <strain evidence="2">AA-2017</strain>
        <tissue evidence="2">Whole larva</tissue>
    </source>
</reference>
<dbReference type="EMBL" id="JAACXV010014049">
    <property type="protein sequence ID" value="KAF7270873.1"/>
    <property type="molecule type" value="Genomic_DNA"/>
</dbReference>
<evidence type="ECO:0000256" key="1">
    <source>
        <dbReference type="SAM" id="MobiDB-lite"/>
    </source>
</evidence>
<keyword evidence="3" id="KW-1185">Reference proteome</keyword>
<gene>
    <name evidence="2" type="ORF">GWI33_016176</name>
</gene>
<dbReference type="AlphaFoldDB" id="A0A834I199"/>
<proteinExistence type="predicted"/>